<dbReference type="EMBL" id="LAZR01013049">
    <property type="protein sequence ID" value="KKM23808.1"/>
    <property type="molecule type" value="Genomic_DNA"/>
</dbReference>
<reference evidence="1" key="1">
    <citation type="journal article" date="2015" name="Nature">
        <title>Complex archaea that bridge the gap between prokaryotes and eukaryotes.</title>
        <authorList>
            <person name="Spang A."/>
            <person name="Saw J.H."/>
            <person name="Jorgensen S.L."/>
            <person name="Zaremba-Niedzwiedzka K."/>
            <person name="Martijn J."/>
            <person name="Lind A.E."/>
            <person name="van Eijk R."/>
            <person name="Schleper C."/>
            <person name="Guy L."/>
            <person name="Ettema T.J."/>
        </authorList>
    </citation>
    <scope>NUCLEOTIDE SEQUENCE</scope>
</reference>
<feature type="non-terminal residue" evidence="1">
    <location>
        <position position="1"/>
    </location>
</feature>
<sequence>FSDFPARKDAKNGIRGTCRICTNKVRKEWYKKNKNKINEYRHKYYANNREKIIKLKVLNNLKYRRLARLDCINHYSDNKNECECCGENHLEFLAIDHIHNNGSEERKRVKMYLPLYLKRKGFPEGYRILCHNCNASLGYYGYCPHKKED</sequence>
<gene>
    <name evidence="1" type="ORF">LCGC14_1611350</name>
</gene>
<comment type="caution">
    <text evidence="1">The sequence shown here is derived from an EMBL/GenBank/DDBJ whole genome shotgun (WGS) entry which is preliminary data.</text>
</comment>
<proteinExistence type="predicted"/>
<protein>
    <submittedName>
        <fullName evidence="1">Uncharacterized protein</fullName>
    </submittedName>
</protein>
<dbReference type="AlphaFoldDB" id="A0A0F9KNV5"/>
<evidence type="ECO:0000313" key="1">
    <source>
        <dbReference type="EMBL" id="KKM23808.1"/>
    </source>
</evidence>
<accession>A0A0F9KNV5</accession>
<name>A0A0F9KNV5_9ZZZZ</name>
<organism evidence="1">
    <name type="scientific">marine sediment metagenome</name>
    <dbReference type="NCBI Taxonomy" id="412755"/>
    <lineage>
        <taxon>unclassified sequences</taxon>
        <taxon>metagenomes</taxon>
        <taxon>ecological metagenomes</taxon>
    </lineage>
</organism>